<gene>
    <name evidence="1" type="ORF">CDAUBV1_LOCUS3140</name>
</gene>
<sequence length="91" mass="10601">MKKMPLEPKAKWALLLIADYVRKCQLSALDRFTCFATVDSSPVYQGLAELKTERLSAVVHTAIRTKKRTYWIHQNIQENVLCIELYEGIFR</sequence>
<organism evidence="1 2">
    <name type="scientific">Calicophoron daubneyi</name>
    <name type="common">Rumen fluke</name>
    <name type="synonym">Paramphistomum daubneyi</name>
    <dbReference type="NCBI Taxonomy" id="300641"/>
    <lineage>
        <taxon>Eukaryota</taxon>
        <taxon>Metazoa</taxon>
        <taxon>Spiralia</taxon>
        <taxon>Lophotrochozoa</taxon>
        <taxon>Platyhelminthes</taxon>
        <taxon>Trematoda</taxon>
        <taxon>Digenea</taxon>
        <taxon>Plagiorchiida</taxon>
        <taxon>Pronocephalata</taxon>
        <taxon>Paramphistomoidea</taxon>
        <taxon>Paramphistomidae</taxon>
        <taxon>Calicophoron</taxon>
    </lineage>
</organism>
<reference evidence="1" key="1">
    <citation type="submission" date="2024-06" db="EMBL/GenBank/DDBJ databases">
        <authorList>
            <person name="Liu X."/>
            <person name="Lenzi L."/>
            <person name="Haldenby T S."/>
            <person name="Uol C."/>
        </authorList>
    </citation>
    <scope>NUCLEOTIDE SEQUENCE</scope>
</reference>
<proteinExistence type="predicted"/>
<dbReference type="Proteomes" id="UP001497525">
    <property type="component" value="Unassembled WGS sequence"/>
</dbReference>
<evidence type="ECO:0000313" key="2">
    <source>
        <dbReference type="Proteomes" id="UP001497525"/>
    </source>
</evidence>
<comment type="caution">
    <text evidence="1">The sequence shown here is derived from an EMBL/GenBank/DDBJ whole genome shotgun (WGS) entry which is preliminary data.</text>
</comment>
<protein>
    <submittedName>
        <fullName evidence="1">Uncharacterized protein</fullName>
    </submittedName>
</protein>
<dbReference type="AlphaFoldDB" id="A0AAV2T3C0"/>
<accession>A0AAV2T3C0</accession>
<evidence type="ECO:0000313" key="1">
    <source>
        <dbReference type="EMBL" id="CAL5130938.1"/>
    </source>
</evidence>
<name>A0AAV2T3C0_CALDB</name>
<dbReference type="EMBL" id="CAXLJL010000078">
    <property type="protein sequence ID" value="CAL5130938.1"/>
    <property type="molecule type" value="Genomic_DNA"/>
</dbReference>